<dbReference type="SUPFAM" id="SSF53474">
    <property type="entry name" value="alpha/beta-Hydrolases"/>
    <property type="match status" value="2"/>
</dbReference>
<name>A0ABD0JP11_9CAEN</name>
<evidence type="ECO:0000313" key="6">
    <source>
        <dbReference type="Proteomes" id="UP001519460"/>
    </source>
</evidence>
<evidence type="ECO:0000313" key="5">
    <source>
        <dbReference type="EMBL" id="KAK7476538.1"/>
    </source>
</evidence>
<evidence type="ECO:0000256" key="1">
    <source>
        <dbReference type="ARBA" id="ARBA00005964"/>
    </source>
</evidence>
<dbReference type="InterPro" id="IPR002018">
    <property type="entry name" value="CarbesteraseB"/>
</dbReference>
<dbReference type="InterPro" id="IPR029058">
    <property type="entry name" value="AB_hydrolase_fold"/>
</dbReference>
<evidence type="ECO:0000259" key="4">
    <source>
        <dbReference type="Pfam" id="PF00135"/>
    </source>
</evidence>
<keyword evidence="6" id="KW-1185">Reference proteome</keyword>
<comment type="similarity">
    <text evidence="1 3">Belongs to the type-B carboxylesterase/lipase family.</text>
</comment>
<reference evidence="5 6" key="1">
    <citation type="journal article" date="2023" name="Sci. Data">
        <title>Genome assembly of the Korean intertidal mud-creeper Batillaria attramentaria.</title>
        <authorList>
            <person name="Patra A.K."/>
            <person name="Ho P.T."/>
            <person name="Jun S."/>
            <person name="Lee S.J."/>
            <person name="Kim Y."/>
            <person name="Won Y.J."/>
        </authorList>
    </citation>
    <scope>NUCLEOTIDE SEQUENCE [LARGE SCALE GENOMIC DNA]</scope>
    <source>
        <strain evidence="5">Wonlab-2016</strain>
    </source>
</reference>
<accession>A0ABD0JP11</accession>
<proteinExistence type="inferred from homology"/>
<keyword evidence="2 3" id="KW-0378">Hydrolase</keyword>
<dbReference type="PANTHER" id="PTHR43903">
    <property type="entry name" value="NEUROLIGIN"/>
    <property type="match status" value="1"/>
</dbReference>
<dbReference type="PROSITE" id="PS00122">
    <property type="entry name" value="CARBOXYLESTERASE_B_1"/>
    <property type="match status" value="1"/>
</dbReference>
<dbReference type="AlphaFoldDB" id="A0ABD0JP11"/>
<protein>
    <recommendedName>
        <fullName evidence="3">Carboxylic ester hydrolase</fullName>
        <ecNumber evidence="3">3.1.1.-</ecNumber>
    </recommendedName>
</protein>
<dbReference type="GO" id="GO:0016787">
    <property type="term" value="F:hydrolase activity"/>
    <property type="evidence" value="ECO:0007669"/>
    <property type="project" value="UniProtKB-KW"/>
</dbReference>
<evidence type="ECO:0000256" key="3">
    <source>
        <dbReference type="RuleBase" id="RU361235"/>
    </source>
</evidence>
<organism evidence="5 6">
    <name type="scientific">Batillaria attramentaria</name>
    <dbReference type="NCBI Taxonomy" id="370345"/>
    <lineage>
        <taxon>Eukaryota</taxon>
        <taxon>Metazoa</taxon>
        <taxon>Spiralia</taxon>
        <taxon>Lophotrochozoa</taxon>
        <taxon>Mollusca</taxon>
        <taxon>Gastropoda</taxon>
        <taxon>Caenogastropoda</taxon>
        <taxon>Sorbeoconcha</taxon>
        <taxon>Cerithioidea</taxon>
        <taxon>Batillariidae</taxon>
        <taxon>Batillaria</taxon>
    </lineage>
</organism>
<feature type="domain" description="Carboxylesterase type B" evidence="4">
    <location>
        <begin position="251"/>
        <end position="506"/>
    </location>
</feature>
<dbReference type="InterPro" id="IPR019826">
    <property type="entry name" value="Carboxylesterase_B_AS"/>
</dbReference>
<sequence>MWIGFDYIFAAPQELLASFTTDEYVDSTAKEALLSTHGEQLSNNEMGLSALAEVINFFYTQPRENGKITLQSLVDLYTDAFFATPAVSLARTLAQVKSAIRQKSPRSPLGGTYLYLFDHYAAAKKNYPVKGVHHGGDITYYFDPLPEVILRDRFTAEDVAVSELFVSMLTDFAKTDAPWGRVSGKDLTVSGGTASFYGYPSIPYALPPVGERRFAKPQPHPGPGEGRVFDASSLGFICPQLMGEFLRGAPHSVMVWIHGGYFTSGDAGFYTPGQLVTEGDVIVVVIQYRLGILGFLSTGDGVSPGNYGLFDQNMAIRWVKDNIRAFGGDPDSITIFGESAGSASVGYHVLSPKSRELFSRAILQSGSPLSSWSLNREPRKGLYMLAQGTGCLNPGEAEPPQWVQWYSWYVDPMFLQYWVNKLHVRIVECLRGVSVDTMLPYTNVPYEDFVSEAFAEVPFVPVIDRDFVPRDPAQLALDPDYLSANGVTGLDVMFGVNNNEGKVLTGLAGIFEAPEEFIARLMTDEFIQFLVKLEMTFNYGELLSGDEAALSALAELASFFYTQPRQNDKIELQV</sequence>
<gene>
    <name evidence="5" type="ORF">BaRGS_00032218</name>
</gene>
<evidence type="ECO:0000256" key="2">
    <source>
        <dbReference type="ARBA" id="ARBA00022801"/>
    </source>
</evidence>
<comment type="caution">
    <text evidence="5">The sequence shown here is derived from an EMBL/GenBank/DDBJ whole genome shotgun (WGS) entry which is preliminary data.</text>
</comment>
<dbReference type="Pfam" id="PF00135">
    <property type="entry name" value="COesterase"/>
    <property type="match status" value="2"/>
</dbReference>
<dbReference type="Gene3D" id="3.40.50.1820">
    <property type="entry name" value="alpha/beta hydrolase"/>
    <property type="match status" value="2"/>
</dbReference>
<feature type="domain" description="Carboxylesterase type B" evidence="4">
    <location>
        <begin position="39"/>
        <end position="178"/>
    </location>
</feature>
<dbReference type="InterPro" id="IPR051093">
    <property type="entry name" value="Neuroligin/BSAL"/>
</dbReference>
<dbReference type="EMBL" id="JACVVK020000373">
    <property type="protein sequence ID" value="KAK7476538.1"/>
    <property type="molecule type" value="Genomic_DNA"/>
</dbReference>
<dbReference type="Proteomes" id="UP001519460">
    <property type="component" value="Unassembled WGS sequence"/>
</dbReference>
<dbReference type="EC" id="3.1.1.-" evidence="3"/>